<keyword evidence="1" id="KW-1133">Transmembrane helix</keyword>
<dbReference type="EMBL" id="LCAK01000009">
    <property type="protein sequence ID" value="KKR88348.1"/>
    <property type="molecule type" value="Genomic_DNA"/>
</dbReference>
<keyword evidence="1" id="KW-0812">Transmembrane</keyword>
<evidence type="ECO:0000313" key="3">
    <source>
        <dbReference type="Proteomes" id="UP000033918"/>
    </source>
</evidence>
<dbReference type="AlphaFoldDB" id="A0A0G0UHN5"/>
<dbReference type="Proteomes" id="UP000033918">
    <property type="component" value="Unassembled WGS sequence"/>
</dbReference>
<sequence>MIAIRFVKNKISSFCQKVFRAQFAPDPHVVNVPRNKSARNDSNLDVRFHFLSGWRELNPLSLSPEDSVLPVHYSLILQIIFFHSLLLVFFLGLFNFLQGGLQFFRRFFIELTDSFNQIFLGISCRVIQYFRQQRVQY</sequence>
<evidence type="ECO:0000313" key="2">
    <source>
        <dbReference type="EMBL" id="KKR88348.1"/>
    </source>
</evidence>
<accession>A0A0G0UHN5</accession>
<keyword evidence="1" id="KW-0472">Membrane</keyword>
<name>A0A0G0UHN5_9BACT</name>
<organism evidence="2 3">
    <name type="scientific">Candidatus Wolfebacteria bacterium GW2011_GWB1_41_12</name>
    <dbReference type="NCBI Taxonomy" id="1619006"/>
    <lineage>
        <taxon>Bacteria</taxon>
        <taxon>Candidatus Wolfeibacteriota</taxon>
    </lineage>
</organism>
<reference evidence="2 3" key="1">
    <citation type="journal article" date="2015" name="Nature">
        <title>rRNA introns, odd ribosomes, and small enigmatic genomes across a large radiation of phyla.</title>
        <authorList>
            <person name="Brown C.T."/>
            <person name="Hug L.A."/>
            <person name="Thomas B.C."/>
            <person name="Sharon I."/>
            <person name="Castelle C.J."/>
            <person name="Singh A."/>
            <person name="Wilkins M.J."/>
            <person name="Williams K.H."/>
            <person name="Banfield J.F."/>
        </authorList>
    </citation>
    <scope>NUCLEOTIDE SEQUENCE [LARGE SCALE GENOMIC DNA]</scope>
</reference>
<feature type="transmembrane region" description="Helical" evidence="1">
    <location>
        <begin position="75"/>
        <end position="97"/>
    </location>
</feature>
<protein>
    <submittedName>
        <fullName evidence="2">Uncharacterized protein</fullName>
    </submittedName>
</protein>
<proteinExistence type="predicted"/>
<comment type="caution">
    <text evidence="2">The sequence shown here is derived from an EMBL/GenBank/DDBJ whole genome shotgun (WGS) entry which is preliminary data.</text>
</comment>
<evidence type="ECO:0000256" key="1">
    <source>
        <dbReference type="SAM" id="Phobius"/>
    </source>
</evidence>
<gene>
    <name evidence="2" type="ORF">UU38_C0009G0004</name>
</gene>